<evidence type="ECO:0000313" key="2">
    <source>
        <dbReference type="EMBL" id="EPX60367.1"/>
    </source>
</evidence>
<dbReference type="Gene3D" id="1.10.10.1150">
    <property type="entry name" value="Coenzyme PQQ synthesis protein D (PqqD)"/>
    <property type="match status" value="1"/>
</dbReference>
<feature type="domain" description="Lantibiotic dehydratase N-terminal" evidence="1">
    <location>
        <begin position="677"/>
        <end position="750"/>
    </location>
</feature>
<dbReference type="InterPro" id="IPR006827">
    <property type="entry name" value="Lant_deHydtase_N"/>
</dbReference>
<name>S9PDI1_CYSF2</name>
<sequence>MEWEGEMSERQSSSGWTEHLAPLTPGWSVWRQIAVRGAGFPAALAEQVRQPESAQAVDALLRREADLRSQRLKASEVREALAPERARLEERLAAEAVRVGQALRDVARMPEFREAVVWQNRQALASALDVLLRRDVTERDSRTRQKEELVSKYLLRYCLKNDTIGFFGPLGWGRIEPEAEGFELQPGPELLSRRQTLFEHWCIDTLAERLSADARLRPWIAPRALPVVRLEGTRAVPMMGEPVELSAVAARALALCDGERTAREIASLLRREFPLEVPGEAEAWALLEEHRQQAWILWTLELPNIESHPERALRRLLERIDDTALRAEVLAPLDELDAHREQVARSVGNAEALARALDALNDAFTARTGEKAQRREGQTYAGRTLLYQDCNRDMTLTLGPALLQRLGPPLGLLLDSARWFTFQVGARYLASFERVFDELRADAPTVDFLMFHLGVSEFFPFISHRSGPYLKPDVAKDLIAELQARWTRLLNVKPGEQRIQRSSAELAAAARDLFAAPGPGWPGARYHAPDLMISASSPEALRRGEFFAVLGELHIALNTLESPVFFFQHPRPEELVRALEQDIPGPRISPAVPKDRATRAAIVPFNRNALEFVFDTTRSWRPSSQVLSVGTLVVERVEGQLQVRTRDGSWRCHVLEFYDWLLSIQFAGEMHLLPPQTHSPRVTIDDMVVSRETWHFTTARLPFLRLHDPTTRFLEARRWAQQHGLPDRVFYKTTNERKPFFLDLTSPLSLKSFVTMARASEDVVITEMLPTTEQLWLTDARGQSYTSELRMVMVDGQPWRPG</sequence>
<dbReference type="Proteomes" id="UP000011682">
    <property type="component" value="Unassembled WGS sequence"/>
</dbReference>
<comment type="caution">
    <text evidence="2">The sequence shown here is derived from an EMBL/GenBank/DDBJ whole genome shotgun (WGS) entry which is preliminary data.</text>
</comment>
<accession>S9PDI1</accession>
<keyword evidence="3" id="KW-1185">Reference proteome</keyword>
<evidence type="ECO:0000313" key="3">
    <source>
        <dbReference type="Proteomes" id="UP000011682"/>
    </source>
</evidence>
<proteinExistence type="predicted"/>
<reference evidence="2" key="1">
    <citation type="submission" date="2013-05" db="EMBL/GenBank/DDBJ databases">
        <title>Genome assembly of Cystobacter fuscus DSM 2262.</title>
        <authorList>
            <person name="Sharma G."/>
            <person name="Khatri I."/>
            <person name="Kaur C."/>
            <person name="Mayilraj S."/>
            <person name="Subramanian S."/>
        </authorList>
    </citation>
    <scope>NUCLEOTIDE SEQUENCE [LARGE SCALE GENOMIC DNA]</scope>
    <source>
        <strain evidence="2">DSM 2262</strain>
    </source>
</reference>
<dbReference type="eggNOG" id="COG1020">
    <property type="taxonomic scope" value="Bacteria"/>
</dbReference>
<organism evidence="2 3">
    <name type="scientific">Cystobacter fuscus (strain ATCC 25194 / DSM 2262 / NBRC 100088 / M29)</name>
    <dbReference type="NCBI Taxonomy" id="1242864"/>
    <lineage>
        <taxon>Bacteria</taxon>
        <taxon>Pseudomonadati</taxon>
        <taxon>Myxococcota</taxon>
        <taxon>Myxococcia</taxon>
        <taxon>Myxococcales</taxon>
        <taxon>Cystobacterineae</taxon>
        <taxon>Archangiaceae</taxon>
        <taxon>Cystobacter</taxon>
    </lineage>
</organism>
<protein>
    <recommendedName>
        <fullName evidence="1">Lantibiotic dehydratase N-terminal domain-containing protein</fullName>
    </recommendedName>
</protein>
<dbReference type="AlphaFoldDB" id="S9PDI1"/>
<dbReference type="InterPro" id="IPR041881">
    <property type="entry name" value="PqqD_sf"/>
</dbReference>
<evidence type="ECO:0000259" key="1">
    <source>
        <dbReference type="Pfam" id="PF04738"/>
    </source>
</evidence>
<dbReference type="Pfam" id="PF04738">
    <property type="entry name" value="Lant_dehydr_N"/>
    <property type="match status" value="2"/>
</dbReference>
<gene>
    <name evidence="2" type="ORF">D187_001854</name>
</gene>
<feature type="domain" description="Lantibiotic dehydratase N-terminal" evidence="1">
    <location>
        <begin position="110"/>
        <end position="554"/>
    </location>
</feature>
<dbReference type="EMBL" id="ANAH02000013">
    <property type="protein sequence ID" value="EPX60367.1"/>
    <property type="molecule type" value="Genomic_DNA"/>
</dbReference>